<evidence type="ECO:0000256" key="6">
    <source>
        <dbReference type="ARBA" id="ARBA00047939"/>
    </source>
</evidence>
<keyword evidence="3" id="KW-0547">Nucleotide-binding</keyword>
<organism evidence="9 10">
    <name type="scientific">Bartonella japonica</name>
    <dbReference type="NCBI Taxonomy" id="357761"/>
    <lineage>
        <taxon>Bacteria</taxon>
        <taxon>Pseudomonadati</taxon>
        <taxon>Pseudomonadota</taxon>
        <taxon>Alphaproteobacteria</taxon>
        <taxon>Hyphomicrobiales</taxon>
        <taxon>Bartonellaceae</taxon>
        <taxon>Bartonella</taxon>
    </lineage>
</organism>
<evidence type="ECO:0000256" key="7">
    <source>
        <dbReference type="ARBA" id="ARBA00048696"/>
    </source>
</evidence>
<evidence type="ECO:0000313" key="9">
    <source>
        <dbReference type="EMBL" id="MET3560490.1"/>
    </source>
</evidence>
<evidence type="ECO:0000256" key="3">
    <source>
        <dbReference type="ARBA" id="ARBA00022741"/>
    </source>
</evidence>
<comment type="catalytic activity">
    <reaction evidence="6">
        <text>L-threonyl-[protein] + ATP = 3-O-(5'-adenylyl)-L-threonyl-[protein] + diphosphate</text>
        <dbReference type="Rhea" id="RHEA:54292"/>
        <dbReference type="Rhea" id="RHEA-COMP:11060"/>
        <dbReference type="Rhea" id="RHEA-COMP:13847"/>
        <dbReference type="ChEBI" id="CHEBI:30013"/>
        <dbReference type="ChEBI" id="CHEBI:30616"/>
        <dbReference type="ChEBI" id="CHEBI:33019"/>
        <dbReference type="ChEBI" id="CHEBI:138113"/>
        <dbReference type="EC" id="2.7.7.108"/>
    </reaction>
</comment>
<dbReference type="PANTHER" id="PTHR39560">
    <property type="entry name" value="PROTEIN ADENYLYLTRANSFERASE FIC-RELATED"/>
    <property type="match status" value="1"/>
</dbReference>
<dbReference type="NCBIfam" id="NF033856">
    <property type="entry name" value="T4SS_effec_BID"/>
    <property type="match status" value="1"/>
</dbReference>
<keyword evidence="4" id="KW-0067">ATP-binding</keyword>
<proteinExistence type="predicted"/>
<protein>
    <recommendedName>
        <fullName evidence="5">protein adenylyltransferase</fullName>
        <ecNumber evidence="5">2.7.7.108</ecNumber>
    </recommendedName>
</protein>
<dbReference type="EMBL" id="JBEPLT010000012">
    <property type="protein sequence ID" value="MET3560490.1"/>
    <property type="molecule type" value="Genomic_DNA"/>
</dbReference>
<evidence type="ECO:0000259" key="8">
    <source>
        <dbReference type="PROSITE" id="PS51459"/>
    </source>
</evidence>
<dbReference type="PANTHER" id="PTHR39560:SF1">
    <property type="entry name" value="PROTEIN ADENYLYLTRANSFERASE FIC-RELATED"/>
    <property type="match status" value="1"/>
</dbReference>
<keyword evidence="10" id="KW-1185">Reference proteome</keyword>
<keyword evidence="1" id="KW-0808">Transferase</keyword>
<dbReference type="PROSITE" id="PS51459">
    <property type="entry name" value="FIDO"/>
    <property type="match status" value="1"/>
</dbReference>
<evidence type="ECO:0000256" key="1">
    <source>
        <dbReference type="ARBA" id="ARBA00022679"/>
    </source>
</evidence>
<dbReference type="SUPFAM" id="SSF140931">
    <property type="entry name" value="Fic-like"/>
    <property type="match status" value="1"/>
</dbReference>
<accession>A0ABV2FPI9</accession>
<keyword evidence="2" id="KW-0548">Nucleotidyltransferase</keyword>
<dbReference type="RefSeq" id="WP_354186923.1">
    <property type="nucleotide sequence ID" value="NZ_JBEPLT010000012.1"/>
</dbReference>
<evidence type="ECO:0000313" key="10">
    <source>
        <dbReference type="Proteomes" id="UP001549112"/>
    </source>
</evidence>
<evidence type="ECO:0000256" key="2">
    <source>
        <dbReference type="ARBA" id="ARBA00022695"/>
    </source>
</evidence>
<dbReference type="InterPro" id="IPR036597">
    <property type="entry name" value="Fido-like_dom_sf"/>
</dbReference>
<dbReference type="InterPro" id="IPR012340">
    <property type="entry name" value="NA-bd_OB-fold"/>
</dbReference>
<dbReference type="InterPro" id="IPR003812">
    <property type="entry name" value="Fido"/>
</dbReference>
<gene>
    <name evidence="9" type="ORF">ABID39_001191</name>
</gene>
<sequence>MPKAKTKHLSEVPPHHYTYPGSNVLNNKYGIEELKGFLEKCSHDSAKEMVNLRQELPPKNFDSSYLKYLHYRLFQNTFEWAGHTRDEIFTFEDGSSTTRPEMKRTGWDHHFAIGDEIKEGLKTFDQKLSEKNNLQSLTREDFVVEAVKLFTFLNQTHPFREGNGRAQRVFFEKLAETAGHRLDFSLVTKKRMMLSSIAAEEDGNLEPMQHLFDDISHPERASLLREFMDNMKESGRNVNDRPVQVAQEGQIYMGTYIGCGAHSFAFNVKGAFIIGNKDHLPLAQLETLKPGDKFTFTVPTTQELEKTLIPKETLTPLTKSELSAMVSEDACVSTCRDQIQKLTKIVYGSSRTLNAKMEEMNKNPELGQRLANQIEKSPSSVSNLAGFDFICLKNRARAEAEEHVEMLCTAVVNYAHAVKHARKEITQEYQSEQNRREKAVEIPSKNLQDFLSLPPDQQREALLHSPMLQQELRTFVGKLHDRLSSNEHKAIKSNDHVTLAKSVGVSENKAKEITETVQKVKEAHQQAQTIKTHRSQTLAIAS</sequence>
<evidence type="ECO:0000256" key="4">
    <source>
        <dbReference type="ARBA" id="ARBA00022840"/>
    </source>
</evidence>
<name>A0ABV2FPI9_9HYPH</name>
<dbReference type="EC" id="2.7.7.108" evidence="5"/>
<evidence type="ECO:0000256" key="5">
    <source>
        <dbReference type="ARBA" id="ARBA00034531"/>
    </source>
</evidence>
<feature type="domain" description="Fido" evidence="8">
    <location>
        <begin position="61"/>
        <end position="214"/>
    </location>
</feature>
<dbReference type="Gene3D" id="1.10.3290.10">
    <property type="entry name" value="Fido-like domain"/>
    <property type="match status" value="1"/>
</dbReference>
<reference evidence="9 10" key="1">
    <citation type="submission" date="2024-06" db="EMBL/GenBank/DDBJ databases">
        <title>Genomic Encyclopedia of Type Strains, Phase IV (KMG-IV): sequencing the most valuable type-strain genomes for metagenomic binning, comparative biology and taxonomic classification.</title>
        <authorList>
            <person name="Goeker M."/>
        </authorList>
    </citation>
    <scope>NUCLEOTIDE SEQUENCE [LARGE SCALE GENOMIC DNA]</scope>
    <source>
        <strain evidence="9 10">DSM 23650</strain>
    </source>
</reference>
<comment type="catalytic activity">
    <reaction evidence="7">
        <text>L-tyrosyl-[protein] + ATP = O-(5'-adenylyl)-L-tyrosyl-[protein] + diphosphate</text>
        <dbReference type="Rhea" id="RHEA:54288"/>
        <dbReference type="Rhea" id="RHEA-COMP:10136"/>
        <dbReference type="Rhea" id="RHEA-COMP:13846"/>
        <dbReference type="ChEBI" id="CHEBI:30616"/>
        <dbReference type="ChEBI" id="CHEBI:33019"/>
        <dbReference type="ChEBI" id="CHEBI:46858"/>
        <dbReference type="ChEBI" id="CHEBI:83624"/>
        <dbReference type="EC" id="2.7.7.108"/>
    </reaction>
</comment>
<dbReference type="Gene3D" id="2.40.50.140">
    <property type="entry name" value="Nucleic acid-binding proteins"/>
    <property type="match status" value="1"/>
</dbReference>
<dbReference type="Pfam" id="PF02661">
    <property type="entry name" value="Fic"/>
    <property type="match status" value="1"/>
</dbReference>
<comment type="caution">
    <text evidence="9">The sequence shown here is derived from an EMBL/GenBank/DDBJ whole genome shotgun (WGS) entry which is preliminary data.</text>
</comment>
<dbReference type="Proteomes" id="UP001549112">
    <property type="component" value="Unassembled WGS sequence"/>
</dbReference>